<dbReference type="PRINTS" id="PR00039">
    <property type="entry name" value="HTHLYSR"/>
</dbReference>
<dbReference type="Gene3D" id="3.40.190.290">
    <property type="match status" value="1"/>
</dbReference>
<evidence type="ECO:0000256" key="1">
    <source>
        <dbReference type="ARBA" id="ARBA00009437"/>
    </source>
</evidence>
<dbReference type="InterPro" id="IPR000847">
    <property type="entry name" value="LysR_HTH_N"/>
</dbReference>
<keyword evidence="3" id="KW-0238">DNA-binding</keyword>
<comment type="similarity">
    <text evidence="1">Belongs to the LysR transcriptional regulatory family.</text>
</comment>
<dbReference type="Gene3D" id="1.10.10.10">
    <property type="entry name" value="Winged helix-like DNA-binding domain superfamily/Winged helix DNA-binding domain"/>
    <property type="match status" value="1"/>
</dbReference>
<dbReference type="SUPFAM" id="SSF46785">
    <property type="entry name" value="Winged helix' DNA-binding domain"/>
    <property type="match status" value="1"/>
</dbReference>
<dbReference type="PANTHER" id="PTHR30537:SF3">
    <property type="entry name" value="TRANSCRIPTIONAL REGULATORY PROTEIN"/>
    <property type="match status" value="1"/>
</dbReference>
<dbReference type="Proteomes" id="UP000184600">
    <property type="component" value="Unassembled WGS sequence"/>
</dbReference>
<dbReference type="InterPro" id="IPR058163">
    <property type="entry name" value="LysR-type_TF_proteobact-type"/>
</dbReference>
<dbReference type="Pfam" id="PF03466">
    <property type="entry name" value="LysR_substrate"/>
    <property type="match status" value="1"/>
</dbReference>
<keyword evidence="4" id="KW-0804">Transcription</keyword>
<dbReference type="PANTHER" id="PTHR30537">
    <property type="entry name" value="HTH-TYPE TRANSCRIPTIONAL REGULATOR"/>
    <property type="match status" value="1"/>
</dbReference>
<reference evidence="7" key="1">
    <citation type="submission" date="2016-12" db="EMBL/GenBank/DDBJ databases">
        <authorList>
            <person name="Rodrigo-Torres L."/>
            <person name="Arahal R.D."/>
            <person name="Lucena T."/>
        </authorList>
    </citation>
    <scope>NUCLEOTIDE SEQUENCE [LARGE SCALE GENOMIC DNA]</scope>
</reference>
<accession>A0A1M7Z2Y7</accession>
<evidence type="ECO:0000313" key="7">
    <source>
        <dbReference type="Proteomes" id="UP000184600"/>
    </source>
</evidence>
<dbReference type="STRING" id="1117707.VQ7734_04945"/>
<evidence type="ECO:0000313" key="6">
    <source>
        <dbReference type="EMBL" id="SHO59165.1"/>
    </source>
</evidence>
<evidence type="ECO:0000256" key="4">
    <source>
        <dbReference type="ARBA" id="ARBA00023163"/>
    </source>
</evidence>
<dbReference type="GO" id="GO:0003700">
    <property type="term" value="F:DNA-binding transcription factor activity"/>
    <property type="evidence" value="ECO:0007669"/>
    <property type="project" value="InterPro"/>
</dbReference>
<feature type="domain" description="HTH lysR-type" evidence="5">
    <location>
        <begin position="6"/>
        <end position="63"/>
    </location>
</feature>
<keyword evidence="2" id="KW-0805">Transcription regulation</keyword>
<keyword evidence="7" id="KW-1185">Reference proteome</keyword>
<dbReference type="Pfam" id="PF00126">
    <property type="entry name" value="HTH_1"/>
    <property type="match status" value="1"/>
</dbReference>
<dbReference type="GO" id="GO:0043565">
    <property type="term" value="F:sequence-specific DNA binding"/>
    <property type="evidence" value="ECO:0007669"/>
    <property type="project" value="TreeGrafter"/>
</dbReference>
<protein>
    <submittedName>
        <fullName evidence="6">HTH-type transcriptional regulator CysL</fullName>
    </submittedName>
</protein>
<evidence type="ECO:0000256" key="2">
    <source>
        <dbReference type="ARBA" id="ARBA00023015"/>
    </source>
</evidence>
<dbReference type="GO" id="GO:0006351">
    <property type="term" value="P:DNA-templated transcription"/>
    <property type="evidence" value="ECO:0007669"/>
    <property type="project" value="TreeGrafter"/>
</dbReference>
<dbReference type="InterPro" id="IPR005119">
    <property type="entry name" value="LysR_subst-bd"/>
</dbReference>
<dbReference type="AlphaFoldDB" id="A0A1M7Z2Y7"/>
<organism evidence="6 7">
    <name type="scientific">Vibrio quintilis</name>
    <dbReference type="NCBI Taxonomy" id="1117707"/>
    <lineage>
        <taxon>Bacteria</taxon>
        <taxon>Pseudomonadati</taxon>
        <taxon>Pseudomonadota</taxon>
        <taxon>Gammaproteobacteria</taxon>
        <taxon>Vibrionales</taxon>
        <taxon>Vibrionaceae</taxon>
        <taxon>Vibrio</taxon>
    </lineage>
</organism>
<evidence type="ECO:0000259" key="5">
    <source>
        <dbReference type="PROSITE" id="PS50931"/>
    </source>
</evidence>
<dbReference type="RefSeq" id="WP_073586579.1">
    <property type="nucleotide sequence ID" value="NZ_AP024898.1"/>
</dbReference>
<evidence type="ECO:0000256" key="3">
    <source>
        <dbReference type="ARBA" id="ARBA00023125"/>
    </source>
</evidence>
<dbReference type="SUPFAM" id="SSF53850">
    <property type="entry name" value="Periplasmic binding protein-like II"/>
    <property type="match status" value="1"/>
</dbReference>
<proteinExistence type="inferred from homology"/>
<dbReference type="InterPro" id="IPR036390">
    <property type="entry name" value="WH_DNA-bd_sf"/>
</dbReference>
<dbReference type="PROSITE" id="PS50931">
    <property type="entry name" value="HTH_LYSR"/>
    <property type="match status" value="1"/>
</dbReference>
<dbReference type="OrthoDB" id="570111at2"/>
<dbReference type="EMBL" id="FRFG01000101">
    <property type="protein sequence ID" value="SHO59165.1"/>
    <property type="molecule type" value="Genomic_DNA"/>
</dbReference>
<gene>
    <name evidence="6" type="primary">cysL_3</name>
    <name evidence="6" type="ORF">VQ7734_04945</name>
</gene>
<name>A0A1M7Z2Y7_9VIBR</name>
<dbReference type="InterPro" id="IPR036388">
    <property type="entry name" value="WH-like_DNA-bd_sf"/>
</dbReference>
<sequence length="297" mass="33774">MNIDKIDWNLLKSFVFVIREGSLSAAARALRSTQPTIGRHIETLEDELGIALFTRSREGLKPTEEALNLFPEAQAMAGSYQALIRKISGENQSHTGTVRLAVSEIVGIEILPPLLKKFHLQHPQIKVELSISNQSENLLKREADLAIRMSQPKQDALIAKYIGISPVGLYGHKDYLKQYGTPKHMNELKTHKTIGPDEDYAFLELLKSSQLNISRNDLFFRVDNQIAQLQLLRQGLGIGAMQIQLAKKEPDLSRVLERDIEIPMPVYLIMHEDLRTTQRVRVLFNFLVNEMSHFVEQ</sequence>